<proteinExistence type="predicted"/>
<keyword evidence="1" id="KW-0614">Plasmid</keyword>
<accession>A0A1I9S1Z1</accession>
<evidence type="ECO:0000313" key="1">
    <source>
        <dbReference type="EMBL" id="AOZ60583.1"/>
    </source>
</evidence>
<sequence length="39" mass="4570">MRLNCELCHVTDCRWGLKPNGADLYAKQIYPPIHKIRDT</sequence>
<geneLocation type="plasmid" evidence="1">
    <name>pAsa8</name>
</geneLocation>
<organism evidence="1">
    <name type="scientific">Aeromonas salmonicida subsp. salmonicida</name>
    <dbReference type="NCBI Taxonomy" id="29491"/>
    <lineage>
        <taxon>Bacteria</taxon>
        <taxon>Pseudomonadati</taxon>
        <taxon>Pseudomonadota</taxon>
        <taxon>Gammaproteobacteria</taxon>
        <taxon>Aeromonadales</taxon>
        <taxon>Aeromonadaceae</taxon>
        <taxon>Aeromonas</taxon>
    </lineage>
</organism>
<protein>
    <submittedName>
        <fullName evidence="1">Uncharacterized protein</fullName>
    </submittedName>
</protein>
<name>A0A1I9S1Z1_AERSS</name>
<dbReference type="AlphaFoldDB" id="A0A1I9S1Z1"/>
<dbReference type="EMBL" id="KX364409">
    <property type="protein sequence ID" value="AOZ60583.1"/>
    <property type="molecule type" value="Genomic_DNA"/>
</dbReference>
<reference evidence="1" key="1">
    <citation type="journal article" date="2016" name="Sci. Rep.">
        <title>Diversity of antibiotic-resistance genes in Canadian isolates of Aeromonas salmonicida subsp. salmonicida: dominance of pSN254b and discovery of pAsa8.</title>
        <authorList>
            <person name="Trudel M.V."/>
            <person name="Vincent A.T."/>
            <person name="Attere S.A."/>
            <person name="Labbe M."/>
            <person name="Derome N."/>
            <person name="Culley A.I."/>
            <person name="Charette S.J."/>
        </authorList>
    </citation>
    <scope>NUCLEOTIDE SEQUENCE</scope>
    <source>
        <strain evidence="1">M16474-11</strain>
        <plasmid evidence="1">pAsa8</plasmid>
    </source>
</reference>